<accession>A0A6A4WMB5</accession>
<reference evidence="10 11" key="1">
    <citation type="submission" date="2019-07" db="EMBL/GenBank/DDBJ databases">
        <title>Draft genome assembly of a fouling barnacle, Amphibalanus amphitrite (Darwin, 1854): The first reference genome for Thecostraca.</title>
        <authorList>
            <person name="Kim W."/>
        </authorList>
    </citation>
    <scope>NUCLEOTIDE SEQUENCE [LARGE SCALE GENOMIC DNA]</scope>
    <source>
        <strain evidence="10">SNU_AA5</strain>
        <tissue evidence="10">Soma without cirri and trophi</tissue>
    </source>
</reference>
<comment type="similarity">
    <text evidence="7">Belongs to the DHHC palmitoyltransferase family.</text>
</comment>
<dbReference type="PROSITE" id="PS50216">
    <property type="entry name" value="DHHC"/>
    <property type="match status" value="1"/>
</dbReference>
<feature type="transmembrane region" description="Helical" evidence="7">
    <location>
        <begin position="24"/>
        <end position="48"/>
    </location>
</feature>
<dbReference type="EC" id="2.3.1.225" evidence="7"/>
<evidence type="ECO:0000256" key="4">
    <source>
        <dbReference type="ARBA" id="ARBA00022989"/>
    </source>
</evidence>
<evidence type="ECO:0000256" key="6">
    <source>
        <dbReference type="ARBA" id="ARBA00023315"/>
    </source>
</evidence>
<comment type="subcellular location">
    <subcellularLocation>
        <location evidence="1">Membrane</location>
        <topology evidence="1">Multi-pass membrane protein</topology>
    </subcellularLocation>
</comment>
<dbReference type="OrthoDB" id="331948at2759"/>
<dbReference type="PANTHER" id="PTHR12246">
    <property type="entry name" value="PALMITOYLTRANSFERASE ZDHHC16"/>
    <property type="match status" value="1"/>
</dbReference>
<dbReference type="GO" id="GO:0019706">
    <property type="term" value="F:protein-cysteine S-palmitoyltransferase activity"/>
    <property type="evidence" value="ECO:0007669"/>
    <property type="project" value="UniProtKB-EC"/>
</dbReference>
<proteinExistence type="inferred from homology"/>
<dbReference type="GO" id="GO:0016020">
    <property type="term" value="C:membrane"/>
    <property type="evidence" value="ECO:0007669"/>
    <property type="project" value="UniProtKB-SubCell"/>
</dbReference>
<feature type="compositionally biased region" description="Polar residues" evidence="8">
    <location>
        <begin position="307"/>
        <end position="317"/>
    </location>
</feature>
<protein>
    <recommendedName>
        <fullName evidence="7">Palmitoyltransferase</fullName>
        <ecNumber evidence="7">2.3.1.225</ecNumber>
    </recommendedName>
</protein>
<evidence type="ECO:0000256" key="1">
    <source>
        <dbReference type="ARBA" id="ARBA00004141"/>
    </source>
</evidence>
<gene>
    <name evidence="10" type="primary">ZDHHC3_1</name>
    <name evidence="10" type="ORF">FJT64_023440</name>
</gene>
<dbReference type="InterPro" id="IPR001594">
    <property type="entry name" value="Palmitoyltrfase_DHHC"/>
</dbReference>
<name>A0A6A4WMB5_AMPAM</name>
<evidence type="ECO:0000256" key="3">
    <source>
        <dbReference type="ARBA" id="ARBA00022692"/>
    </source>
</evidence>
<dbReference type="AlphaFoldDB" id="A0A6A4WMB5"/>
<comment type="catalytic activity">
    <reaction evidence="7">
        <text>L-cysteinyl-[protein] + hexadecanoyl-CoA = S-hexadecanoyl-L-cysteinyl-[protein] + CoA</text>
        <dbReference type="Rhea" id="RHEA:36683"/>
        <dbReference type="Rhea" id="RHEA-COMP:10131"/>
        <dbReference type="Rhea" id="RHEA-COMP:11032"/>
        <dbReference type="ChEBI" id="CHEBI:29950"/>
        <dbReference type="ChEBI" id="CHEBI:57287"/>
        <dbReference type="ChEBI" id="CHEBI:57379"/>
        <dbReference type="ChEBI" id="CHEBI:74151"/>
        <dbReference type="EC" id="2.3.1.225"/>
    </reaction>
</comment>
<keyword evidence="2 7" id="KW-0808">Transferase</keyword>
<evidence type="ECO:0000313" key="11">
    <source>
        <dbReference type="Proteomes" id="UP000440578"/>
    </source>
</evidence>
<dbReference type="InterPro" id="IPR039859">
    <property type="entry name" value="PFA4/ZDH16/20/ERF2-like"/>
</dbReference>
<evidence type="ECO:0000256" key="8">
    <source>
        <dbReference type="SAM" id="MobiDB-lite"/>
    </source>
</evidence>
<feature type="region of interest" description="Disordered" evidence="8">
    <location>
        <begin position="304"/>
        <end position="335"/>
    </location>
</feature>
<keyword evidence="11" id="KW-1185">Reference proteome</keyword>
<evidence type="ECO:0000256" key="5">
    <source>
        <dbReference type="ARBA" id="ARBA00023136"/>
    </source>
</evidence>
<dbReference type="EMBL" id="VIIS01000808">
    <property type="protein sequence ID" value="KAF0304830.1"/>
    <property type="molecule type" value="Genomic_DNA"/>
</dbReference>
<sequence>MRDPPLPPYLDRGDGHNRCCQRRFWCIADVCGVLCVLITWLLIGYAEYVVMMILLSWPHSVMRGIHLVLYNTLTVLAFSSHARTMLTDPGAVPRGNATKEHMQWITSQEGGVVYKCPKCWSIKPERAHHCSVCQRCIRKMDHHCPWVNNCVGENNQKFFVLFTFYIASISVHALILAVNQFVSCFHTEWKECSIHTPPATVILLLFLIFEGALFGIFTLVMLCSQVQAIWTDETGIEALKGEEVRWRRQQRWKSMRAVFGRTWHHWFSPFTRPVLSGGGGGGLRHVYPVPTGATHHGDSVRLLDSGSIDSNDSTDSESVAAEMERRTLSTGDMPV</sequence>
<evidence type="ECO:0000259" key="9">
    <source>
        <dbReference type="Pfam" id="PF01529"/>
    </source>
</evidence>
<evidence type="ECO:0000256" key="7">
    <source>
        <dbReference type="RuleBase" id="RU079119"/>
    </source>
</evidence>
<dbReference type="Pfam" id="PF01529">
    <property type="entry name" value="DHHC"/>
    <property type="match status" value="1"/>
</dbReference>
<feature type="transmembrane region" description="Helical" evidence="7">
    <location>
        <begin position="201"/>
        <end position="222"/>
    </location>
</feature>
<comment type="caution">
    <text evidence="10">The sequence shown here is derived from an EMBL/GenBank/DDBJ whole genome shotgun (WGS) entry which is preliminary data.</text>
</comment>
<feature type="domain" description="Palmitoyltransferase DHHC" evidence="9">
    <location>
        <begin position="115"/>
        <end position="240"/>
    </location>
</feature>
<keyword evidence="4 7" id="KW-1133">Transmembrane helix</keyword>
<organism evidence="10 11">
    <name type="scientific">Amphibalanus amphitrite</name>
    <name type="common">Striped barnacle</name>
    <name type="synonym">Balanus amphitrite</name>
    <dbReference type="NCBI Taxonomy" id="1232801"/>
    <lineage>
        <taxon>Eukaryota</taxon>
        <taxon>Metazoa</taxon>
        <taxon>Ecdysozoa</taxon>
        <taxon>Arthropoda</taxon>
        <taxon>Crustacea</taxon>
        <taxon>Multicrustacea</taxon>
        <taxon>Cirripedia</taxon>
        <taxon>Thoracica</taxon>
        <taxon>Thoracicalcarea</taxon>
        <taxon>Balanomorpha</taxon>
        <taxon>Balanoidea</taxon>
        <taxon>Balanidae</taxon>
        <taxon>Amphibalaninae</taxon>
        <taxon>Amphibalanus</taxon>
    </lineage>
</organism>
<keyword evidence="5 7" id="KW-0472">Membrane</keyword>
<keyword evidence="3 7" id="KW-0812">Transmembrane</keyword>
<keyword evidence="6 7" id="KW-0012">Acyltransferase</keyword>
<dbReference type="Proteomes" id="UP000440578">
    <property type="component" value="Unassembled WGS sequence"/>
</dbReference>
<comment type="domain">
    <text evidence="7">The DHHC domain is required for palmitoyltransferase activity.</text>
</comment>
<evidence type="ECO:0000256" key="2">
    <source>
        <dbReference type="ARBA" id="ARBA00022679"/>
    </source>
</evidence>
<evidence type="ECO:0000313" key="10">
    <source>
        <dbReference type="EMBL" id="KAF0304830.1"/>
    </source>
</evidence>
<feature type="transmembrane region" description="Helical" evidence="7">
    <location>
        <begin position="60"/>
        <end position="78"/>
    </location>
</feature>
<feature type="transmembrane region" description="Helical" evidence="7">
    <location>
        <begin position="158"/>
        <end position="181"/>
    </location>
</feature>